<dbReference type="EMBL" id="SDPQ02000001">
    <property type="protein sequence ID" value="KAA1399418.1"/>
    <property type="molecule type" value="Genomic_DNA"/>
</dbReference>
<dbReference type="Pfam" id="PF09997">
    <property type="entry name" value="DUF2238"/>
    <property type="match status" value="1"/>
</dbReference>
<accession>A0A5M4FHH5</accession>
<keyword evidence="3" id="KW-1185">Reference proteome</keyword>
<keyword evidence="1" id="KW-1133">Transmembrane helix</keyword>
<evidence type="ECO:0000256" key="1">
    <source>
        <dbReference type="SAM" id="Phobius"/>
    </source>
</evidence>
<evidence type="ECO:0000313" key="2">
    <source>
        <dbReference type="EMBL" id="KAA1399418.1"/>
    </source>
</evidence>
<comment type="caution">
    <text evidence="2">The sequence shown here is derived from an EMBL/GenBank/DDBJ whole genome shotgun (WGS) entry which is preliminary data.</text>
</comment>
<evidence type="ECO:0008006" key="4">
    <source>
        <dbReference type="Google" id="ProtNLM"/>
    </source>
</evidence>
<name>A0A5M4FHH5_9ACTN</name>
<evidence type="ECO:0000313" key="3">
    <source>
        <dbReference type="Proteomes" id="UP000380867"/>
    </source>
</evidence>
<sequence length="212" mass="23345">MTDTELATRHVAPPVVRSLDITAKAGLLILLAIALMFPDLGHMRGKAAGLRAITYPLLAFSVPALWYVFWRDRASFPWIADLLVTVTCFTDTLGNRMNMYDTIVWFDDWIHFMNTGLLTAGVILLTLHRTATLRATIERALAFGATVAIGWEIAEYYAFISTSSERRGAYTDTLGDLFLGTSGSVVAALVVHRLWRMGRLASAAPQLEPLAA</sequence>
<dbReference type="Proteomes" id="UP000380867">
    <property type="component" value="Unassembled WGS sequence"/>
</dbReference>
<keyword evidence="1" id="KW-0472">Membrane</keyword>
<dbReference type="InterPro" id="IPR014509">
    <property type="entry name" value="YjdF-like"/>
</dbReference>
<feature type="transmembrane region" description="Helical" evidence="1">
    <location>
        <begin position="109"/>
        <end position="128"/>
    </location>
</feature>
<gene>
    <name evidence="2" type="ORF">ESP70_001190</name>
</gene>
<feature type="transmembrane region" description="Helical" evidence="1">
    <location>
        <begin position="177"/>
        <end position="195"/>
    </location>
</feature>
<feature type="transmembrane region" description="Helical" evidence="1">
    <location>
        <begin position="21"/>
        <end position="40"/>
    </location>
</feature>
<proteinExistence type="predicted"/>
<dbReference type="AlphaFoldDB" id="A0A5M4FHH5"/>
<dbReference type="RefSeq" id="WP_149687562.1">
    <property type="nucleotide sequence ID" value="NZ_SDPQ02000001.1"/>
</dbReference>
<reference evidence="2" key="1">
    <citation type="submission" date="2019-09" db="EMBL/GenBank/DDBJ databases">
        <authorList>
            <person name="Li J."/>
        </authorList>
    </citation>
    <scope>NUCLEOTIDE SEQUENCE [LARGE SCALE GENOMIC DNA]</scope>
    <source>
        <strain evidence="2">JCM 14732</strain>
    </source>
</reference>
<dbReference type="OrthoDB" id="5179615at2"/>
<feature type="transmembrane region" description="Helical" evidence="1">
    <location>
        <begin position="140"/>
        <end position="157"/>
    </location>
</feature>
<protein>
    <recommendedName>
        <fullName evidence="4">DUF2238 domain-containing protein</fullName>
    </recommendedName>
</protein>
<feature type="transmembrane region" description="Helical" evidence="1">
    <location>
        <begin position="52"/>
        <end position="70"/>
    </location>
</feature>
<keyword evidence="1" id="KW-0812">Transmembrane</keyword>
<organism evidence="2 3">
    <name type="scientific">Aeromicrobium ginsengisoli</name>
    <dbReference type="NCBI Taxonomy" id="363867"/>
    <lineage>
        <taxon>Bacteria</taxon>
        <taxon>Bacillati</taxon>
        <taxon>Actinomycetota</taxon>
        <taxon>Actinomycetes</taxon>
        <taxon>Propionibacteriales</taxon>
        <taxon>Nocardioidaceae</taxon>
        <taxon>Aeromicrobium</taxon>
    </lineage>
</organism>